<name>S4PJ79_9NEOP</name>
<protein>
    <submittedName>
        <fullName evidence="1">Uncharacterized protein</fullName>
    </submittedName>
</protein>
<dbReference type="EMBL" id="GAIX01001571">
    <property type="protein sequence ID" value="JAA90989.1"/>
    <property type="molecule type" value="Transcribed_RNA"/>
</dbReference>
<dbReference type="AlphaFoldDB" id="S4PJ79"/>
<reference evidence="1" key="1">
    <citation type="journal article" date="2013" name="BMC Genomics">
        <title>Unscrambling butterfly oogenesis.</title>
        <authorList>
            <person name="Carter J.M."/>
            <person name="Baker S.C."/>
            <person name="Pink R."/>
            <person name="Carter D.R."/>
            <person name="Collins A."/>
            <person name="Tomlin J."/>
            <person name="Gibbs M."/>
            <person name="Breuker C.J."/>
        </authorList>
    </citation>
    <scope>NUCLEOTIDE SEQUENCE</scope>
    <source>
        <tissue evidence="1">Ovary</tissue>
    </source>
</reference>
<reference evidence="1" key="2">
    <citation type="submission" date="2013-05" db="EMBL/GenBank/DDBJ databases">
        <authorList>
            <person name="Carter J.-M."/>
            <person name="Baker S.C."/>
            <person name="Pink R."/>
            <person name="Carter D.R.F."/>
            <person name="Collins A."/>
            <person name="Tomlin J."/>
            <person name="Gibbs M."/>
            <person name="Breuker C.J."/>
        </authorList>
    </citation>
    <scope>NUCLEOTIDE SEQUENCE</scope>
    <source>
        <tissue evidence="1">Ovary</tissue>
    </source>
</reference>
<evidence type="ECO:0000313" key="1">
    <source>
        <dbReference type="EMBL" id="JAA90989.1"/>
    </source>
</evidence>
<sequence length="77" mass="9024">IHKFAVTRNDVFNSILKPKLLAIIKNFPKLAIINSDVEAGCYHKLLSIFYWIKVWDNESLNLLEKQLIDNVYKPDHI</sequence>
<feature type="non-terminal residue" evidence="1">
    <location>
        <position position="1"/>
    </location>
</feature>
<organism evidence="1">
    <name type="scientific">Pararge aegeria</name>
    <name type="common">speckled wood butterfly</name>
    <dbReference type="NCBI Taxonomy" id="116150"/>
    <lineage>
        <taxon>Eukaryota</taxon>
        <taxon>Metazoa</taxon>
        <taxon>Ecdysozoa</taxon>
        <taxon>Arthropoda</taxon>
        <taxon>Hexapoda</taxon>
        <taxon>Insecta</taxon>
        <taxon>Pterygota</taxon>
        <taxon>Neoptera</taxon>
        <taxon>Endopterygota</taxon>
        <taxon>Lepidoptera</taxon>
        <taxon>Glossata</taxon>
        <taxon>Ditrysia</taxon>
        <taxon>Papilionoidea</taxon>
        <taxon>Nymphalidae</taxon>
        <taxon>Satyrinae</taxon>
        <taxon>Satyrini</taxon>
        <taxon>Parargina</taxon>
        <taxon>Pararge</taxon>
    </lineage>
</organism>
<feature type="non-terminal residue" evidence="1">
    <location>
        <position position="77"/>
    </location>
</feature>
<proteinExistence type="predicted"/>
<accession>S4PJ79</accession>